<keyword evidence="5 6" id="KW-0472">Membrane</keyword>
<proteinExistence type="inferred from homology"/>
<evidence type="ECO:0000256" key="4">
    <source>
        <dbReference type="ARBA" id="ARBA00022989"/>
    </source>
</evidence>
<dbReference type="InterPro" id="IPR051401">
    <property type="entry name" value="GtrA_CellWall_Glycosyl"/>
</dbReference>
<feature type="transmembrane region" description="Helical" evidence="6">
    <location>
        <begin position="50"/>
        <end position="70"/>
    </location>
</feature>
<gene>
    <name evidence="8" type="ORF">ACFQ3W_24320</name>
</gene>
<dbReference type="Pfam" id="PF04138">
    <property type="entry name" value="GtrA_DPMS_TM"/>
    <property type="match status" value="1"/>
</dbReference>
<evidence type="ECO:0000259" key="7">
    <source>
        <dbReference type="Pfam" id="PF04138"/>
    </source>
</evidence>
<feature type="domain" description="GtrA/DPMS transmembrane" evidence="7">
    <location>
        <begin position="26"/>
        <end position="140"/>
    </location>
</feature>
<comment type="subcellular location">
    <subcellularLocation>
        <location evidence="1">Membrane</location>
        <topology evidence="1">Multi-pass membrane protein</topology>
    </subcellularLocation>
</comment>
<dbReference type="EMBL" id="JBHTLM010000030">
    <property type="protein sequence ID" value="MFD1179399.1"/>
    <property type="molecule type" value="Genomic_DNA"/>
</dbReference>
<evidence type="ECO:0000313" key="9">
    <source>
        <dbReference type="Proteomes" id="UP001597262"/>
    </source>
</evidence>
<keyword evidence="3 6" id="KW-0812">Transmembrane</keyword>
<sequence>MENYQKLWISRSMNSSVYKWVIQFLKFGIVGVFNTLISYIIYFLLVFAGVHYLLAHVIGFIAGVINAFYWNKKYVFEKNEAGITKTFIKVFSSYGVTFLLSTVLLFILVQYIHMPTTIAPILILFITVPLNFLLNKYWAFRSSRKESSYE</sequence>
<evidence type="ECO:0000256" key="6">
    <source>
        <dbReference type="SAM" id="Phobius"/>
    </source>
</evidence>
<name>A0ABW3S486_9BACL</name>
<dbReference type="InterPro" id="IPR007267">
    <property type="entry name" value="GtrA_DPMS_TM"/>
</dbReference>
<comment type="similarity">
    <text evidence="2">Belongs to the GtrA family.</text>
</comment>
<organism evidence="8 9">
    <name type="scientific">Paenibacillus puldeungensis</name>
    <dbReference type="NCBI Taxonomy" id="696536"/>
    <lineage>
        <taxon>Bacteria</taxon>
        <taxon>Bacillati</taxon>
        <taxon>Bacillota</taxon>
        <taxon>Bacilli</taxon>
        <taxon>Bacillales</taxon>
        <taxon>Paenibacillaceae</taxon>
        <taxon>Paenibacillus</taxon>
    </lineage>
</organism>
<evidence type="ECO:0000256" key="2">
    <source>
        <dbReference type="ARBA" id="ARBA00009399"/>
    </source>
</evidence>
<evidence type="ECO:0000256" key="1">
    <source>
        <dbReference type="ARBA" id="ARBA00004141"/>
    </source>
</evidence>
<protein>
    <submittedName>
        <fullName evidence="8">GtrA family protein</fullName>
    </submittedName>
</protein>
<evidence type="ECO:0000256" key="3">
    <source>
        <dbReference type="ARBA" id="ARBA00022692"/>
    </source>
</evidence>
<comment type="caution">
    <text evidence="8">The sequence shown here is derived from an EMBL/GenBank/DDBJ whole genome shotgun (WGS) entry which is preliminary data.</text>
</comment>
<feature type="transmembrane region" description="Helical" evidence="6">
    <location>
        <begin position="118"/>
        <end position="138"/>
    </location>
</feature>
<feature type="transmembrane region" description="Helical" evidence="6">
    <location>
        <begin position="20"/>
        <end position="44"/>
    </location>
</feature>
<accession>A0ABW3S486</accession>
<feature type="transmembrane region" description="Helical" evidence="6">
    <location>
        <begin position="91"/>
        <end position="112"/>
    </location>
</feature>
<keyword evidence="9" id="KW-1185">Reference proteome</keyword>
<reference evidence="9" key="1">
    <citation type="journal article" date="2019" name="Int. J. Syst. Evol. Microbiol.">
        <title>The Global Catalogue of Microorganisms (GCM) 10K type strain sequencing project: providing services to taxonomists for standard genome sequencing and annotation.</title>
        <authorList>
            <consortium name="The Broad Institute Genomics Platform"/>
            <consortium name="The Broad Institute Genome Sequencing Center for Infectious Disease"/>
            <person name="Wu L."/>
            <person name="Ma J."/>
        </authorList>
    </citation>
    <scope>NUCLEOTIDE SEQUENCE [LARGE SCALE GENOMIC DNA]</scope>
    <source>
        <strain evidence="9">CCUG 59189</strain>
    </source>
</reference>
<keyword evidence="4 6" id="KW-1133">Transmembrane helix</keyword>
<evidence type="ECO:0000313" key="8">
    <source>
        <dbReference type="EMBL" id="MFD1179399.1"/>
    </source>
</evidence>
<dbReference type="PANTHER" id="PTHR38459:SF1">
    <property type="entry name" value="PROPHAGE BACTOPRENOL-LINKED GLUCOSE TRANSLOCASE HOMOLOG"/>
    <property type="match status" value="1"/>
</dbReference>
<evidence type="ECO:0000256" key="5">
    <source>
        <dbReference type="ARBA" id="ARBA00023136"/>
    </source>
</evidence>
<dbReference type="Proteomes" id="UP001597262">
    <property type="component" value="Unassembled WGS sequence"/>
</dbReference>
<dbReference type="PANTHER" id="PTHR38459">
    <property type="entry name" value="PROPHAGE BACTOPRENOL-LINKED GLUCOSE TRANSLOCASE HOMOLOG"/>
    <property type="match status" value="1"/>
</dbReference>